<dbReference type="Proteomes" id="UP000228934">
    <property type="component" value="Unassembled WGS sequence"/>
</dbReference>
<feature type="region of interest" description="Disordered" evidence="1">
    <location>
        <begin position="31"/>
        <end position="53"/>
    </location>
</feature>
<name>A0A2G9Q9S6_AQUCT</name>
<keyword evidence="3" id="KW-1185">Reference proteome</keyword>
<organism evidence="2 3">
    <name type="scientific">Aquarana catesbeiana</name>
    <name type="common">American bullfrog</name>
    <name type="synonym">Rana catesbeiana</name>
    <dbReference type="NCBI Taxonomy" id="8400"/>
    <lineage>
        <taxon>Eukaryota</taxon>
        <taxon>Metazoa</taxon>
        <taxon>Chordata</taxon>
        <taxon>Craniata</taxon>
        <taxon>Vertebrata</taxon>
        <taxon>Euteleostomi</taxon>
        <taxon>Amphibia</taxon>
        <taxon>Batrachia</taxon>
        <taxon>Anura</taxon>
        <taxon>Neobatrachia</taxon>
        <taxon>Ranoidea</taxon>
        <taxon>Ranidae</taxon>
        <taxon>Aquarana</taxon>
    </lineage>
</organism>
<reference evidence="3" key="1">
    <citation type="journal article" date="2017" name="Nat. Commun.">
        <title>The North American bullfrog draft genome provides insight into hormonal regulation of long noncoding RNA.</title>
        <authorList>
            <person name="Hammond S.A."/>
            <person name="Warren R.L."/>
            <person name="Vandervalk B.P."/>
            <person name="Kucuk E."/>
            <person name="Khan H."/>
            <person name="Gibb E.A."/>
            <person name="Pandoh P."/>
            <person name="Kirk H."/>
            <person name="Zhao Y."/>
            <person name="Jones M."/>
            <person name="Mungall A.J."/>
            <person name="Coope R."/>
            <person name="Pleasance S."/>
            <person name="Moore R.A."/>
            <person name="Holt R.A."/>
            <person name="Round J.M."/>
            <person name="Ohora S."/>
            <person name="Walle B.V."/>
            <person name="Veldhoen N."/>
            <person name="Helbing C.C."/>
            <person name="Birol I."/>
        </authorList>
    </citation>
    <scope>NUCLEOTIDE SEQUENCE [LARGE SCALE GENOMIC DNA]</scope>
</reference>
<evidence type="ECO:0000313" key="2">
    <source>
        <dbReference type="EMBL" id="PIO12338.1"/>
    </source>
</evidence>
<dbReference type="AlphaFoldDB" id="A0A2G9Q9S6"/>
<proteinExistence type="predicted"/>
<gene>
    <name evidence="2" type="ORF">AB205_0103500</name>
</gene>
<protein>
    <submittedName>
        <fullName evidence="2">Uncharacterized protein</fullName>
    </submittedName>
</protein>
<sequence>MFHITISSLTYLSAKYTFFWIHIGEKIRGTSEVCGDTSNPAPTEDTEERQLTTHPEDVDADVQEVLGGVVEMVSTTGDVDVVEEENHFSSASAQILISELMVCIRDLEKMKQNIYDVQNRLSNIIF</sequence>
<accession>A0A2G9Q9S6</accession>
<dbReference type="EMBL" id="KZ060407">
    <property type="protein sequence ID" value="PIO12338.1"/>
    <property type="molecule type" value="Genomic_DNA"/>
</dbReference>
<evidence type="ECO:0000256" key="1">
    <source>
        <dbReference type="SAM" id="MobiDB-lite"/>
    </source>
</evidence>
<evidence type="ECO:0000313" key="3">
    <source>
        <dbReference type="Proteomes" id="UP000228934"/>
    </source>
</evidence>